<name>A0ABU5PDI3_9PSED</name>
<keyword evidence="1" id="KW-0472">Membrane</keyword>
<dbReference type="Proteomes" id="UP001292571">
    <property type="component" value="Unassembled WGS sequence"/>
</dbReference>
<evidence type="ECO:0000313" key="3">
    <source>
        <dbReference type="Proteomes" id="UP001292571"/>
    </source>
</evidence>
<proteinExistence type="predicted"/>
<protein>
    <submittedName>
        <fullName evidence="2">DUF2214 family protein</fullName>
    </submittedName>
</protein>
<feature type="transmembrane region" description="Helical" evidence="1">
    <location>
        <begin position="76"/>
        <end position="100"/>
    </location>
</feature>
<evidence type="ECO:0000313" key="2">
    <source>
        <dbReference type="EMBL" id="MEA1607732.1"/>
    </source>
</evidence>
<gene>
    <name evidence="2" type="ORF">SOP97_18200</name>
</gene>
<sequence length="151" mass="16643">MGQALVAYLHYLSIFLLFALLSIEHVQFKLPLDLRRARGLIITDIAYGVSAGLVLFSGLARVLWHGKGLDYYLGNSLFHAKVGLFILIGLISVLPTFVFLNWRNSLKAGEVPQVSSRQARLVIGVIRLELLLLLVIPLLAVLMARGYGVSS</sequence>
<comment type="caution">
    <text evidence="2">The sequence shown here is derived from an EMBL/GenBank/DDBJ whole genome shotgun (WGS) entry which is preliminary data.</text>
</comment>
<dbReference type="Pfam" id="PF09980">
    <property type="entry name" value="DUF2214"/>
    <property type="match status" value="1"/>
</dbReference>
<dbReference type="RefSeq" id="WP_274087750.1">
    <property type="nucleotide sequence ID" value="NZ_JAYEET010000055.1"/>
</dbReference>
<keyword evidence="1" id="KW-0812">Transmembrane</keyword>
<keyword evidence="3" id="KW-1185">Reference proteome</keyword>
<organism evidence="2 3">
    <name type="scientific">Pseudomonas spirodelae</name>
    <dbReference type="NCBI Taxonomy" id="3101751"/>
    <lineage>
        <taxon>Bacteria</taxon>
        <taxon>Pseudomonadati</taxon>
        <taxon>Pseudomonadota</taxon>
        <taxon>Gammaproteobacteria</taxon>
        <taxon>Pseudomonadales</taxon>
        <taxon>Pseudomonadaceae</taxon>
        <taxon>Pseudomonas</taxon>
    </lineage>
</organism>
<accession>A0ABU5PDI3</accession>
<dbReference type="EMBL" id="JAYEET010000055">
    <property type="protein sequence ID" value="MEA1607732.1"/>
    <property type="molecule type" value="Genomic_DNA"/>
</dbReference>
<feature type="transmembrane region" description="Helical" evidence="1">
    <location>
        <begin position="6"/>
        <end position="24"/>
    </location>
</feature>
<keyword evidence="1" id="KW-1133">Transmembrane helix</keyword>
<dbReference type="InterPro" id="IPR018706">
    <property type="entry name" value="DUF2214_membrane"/>
</dbReference>
<evidence type="ECO:0000256" key="1">
    <source>
        <dbReference type="SAM" id="Phobius"/>
    </source>
</evidence>
<feature type="transmembrane region" description="Helical" evidence="1">
    <location>
        <begin position="45"/>
        <end position="64"/>
    </location>
</feature>
<feature type="transmembrane region" description="Helical" evidence="1">
    <location>
        <begin position="121"/>
        <end position="144"/>
    </location>
</feature>
<reference evidence="2 3" key="1">
    <citation type="submission" date="2023-12" db="EMBL/GenBank/DDBJ databases">
        <title>Pseudomonas sp. T5W1.</title>
        <authorList>
            <person name="Maltman C."/>
        </authorList>
    </citation>
    <scope>NUCLEOTIDE SEQUENCE [LARGE SCALE GENOMIC DNA]</scope>
    <source>
        <strain evidence="2 3">T5W1</strain>
    </source>
</reference>